<accession>A0A5N7DHX5</accession>
<dbReference type="RefSeq" id="XP_031943253.1">
    <property type="nucleotide sequence ID" value="XM_032084549.1"/>
</dbReference>
<keyword evidence="1" id="KW-0285">Flavoprotein</keyword>
<feature type="domain" description="FAD-binding" evidence="4">
    <location>
        <begin position="23"/>
        <end position="79"/>
    </location>
</feature>
<keyword evidence="3" id="KW-0560">Oxidoreductase</keyword>
<reference evidence="5 6" key="1">
    <citation type="submission" date="2019-04" db="EMBL/GenBank/DDBJ databases">
        <authorList>
            <consortium name="DOE Joint Genome Institute"/>
            <person name="Mondo S."/>
            <person name="Kjaerbolling I."/>
            <person name="Vesth T."/>
            <person name="Frisvad J.C."/>
            <person name="Nybo J.L."/>
            <person name="Theobald S."/>
            <person name="Kildgaard S."/>
            <person name="Isbrandt T."/>
            <person name="Kuo A."/>
            <person name="Sato A."/>
            <person name="Lyhne E.K."/>
            <person name="Kogle M.E."/>
            <person name="Wiebenga A."/>
            <person name="Kun R.S."/>
            <person name="Lubbers R.J."/>
            <person name="Makela M.R."/>
            <person name="Barry K."/>
            <person name="Chovatia M."/>
            <person name="Clum A."/>
            <person name="Daum C."/>
            <person name="Haridas S."/>
            <person name="He G."/>
            <person name="LaButti K."/>
            <person name="Lipzen A."/>
            <person name="Riley R."/>
            <person name="Salamov A."/>
            <person name="Simmons B.A."/>
            <person name="Magnuson J.K."/>
            <person name="Henrissat B."/>
            <person name="Mortensen U.H."/>
            <person name="Larsen T.O."/>
            <person name="Devries R.P."/>
            <person name="Grigoriev I.V."/>
            <person name="Machida M."/>
            <person name="Baker S.E."/>
            <person name="Andersen M.R."/>
            <person name="Cantor M.N."/>
            <person name="Hua S.X."/>
        </authorList>
    </citation>
    <scope>NUCLEOTIDE SEQUENCE [LARGE SCALE GENOMIC DNA]</scope>
    <source>
        <strain evidence="5 6">CBS 119388</strain>
    </source>
</reference>
<dbReference type="EMBL" id="ML736757">
    <property type="protein sequence ID" value="KAE8405934.1"/>
    <property type="molecule type" value="Genomic_DNA"/>
</dbReference>
<dbReference type="InterPro" id="IPR002938">
    <property type="entry name" value="FAD-bd"/>
</dbReference>
<evidence type="ECO:0000256" key="3">
    <source>
        <dbReference type="ARBA" id="ARBA00023002"/>
    </source>
</evidence>
<evidence type="ECO:0000259" key="4">
    <source>
        <dbReference type="Pfam" id="PF01494"/>
    </source>
</evidence>
<keyword evidence="6" id="KW-1185">Reference proteome</keyword>
<dbReference type="GO" id="GO:0071949">
    <property type="term" value="F:FAD binding"/>
    <property type="evidence" value="ECO:0007669"/>
    <property type="project" value="InterPro"/>
</dbReference>
<dbReference type="Gene3D" id="3.50.50.60">
    <property type="entry name" value="FAD/NAD(P)-binding domain"/>
    <property type="match status" value="1"/>
</dbReference>
<dbReference type="GeneID" id="43669240"/>
<evidence type="ECO:0000313" key="5">
    <source>
        <dbReference type="EMBL" id="KAE8405934.1"/>
    </source>
</evidence>
<proteinExistence type="predicted"/>
<name>A0A5N7DHX5_9EURO</name>
<sequence length="188" mass="20935">MVPYLTNEGTATTVHDLSDVVNTEFLIIRAGPAGAALACFLGSYRLQSIMISSAPGTANTPRAHITNMVALEYLQDIGNDPRRKGNYKLFKPVLVRYVALTSFKCRFDTALISFTNDIETSWITAIVVNRLLHKDVDGARSEVADLSYLVKNRTGNLHWVIWMGIVRMERVQEFIGDDTPAEILNVSM</sequence>
<evidence type="ECO:0000256" key="2">
    <source>
        <dbReference type="ARBA" id="ARBA00022827"/>
    </source>
</evidence>
<dbReference type="GO" id="GO:0016491">
    <property type="term" value="F:oxidoreductase activity"/>
    <property type="evidence" value="ECO:0007669"/>
    <property type="project" value="UniProtKB-KW"/>
</dbReference>
<gene>
    <name evidence="5" type="ORF">BDV37DRAFT_270394</name>
</gene>
<dbReference type="OrthoDB" id="269227at2759"/>
<dbReference type="InterPro" id="IPR036188">
    <property type="entry name" value="FAD/NAD-bd_sf"/>
</dbReference>
<evidence type="ECO:0000313" key="6">
    <source>
        <dbReference type="Proteomes" id="UP000325579"/>
    </source>
</evidence>
<dbReference type="Proteomes" id="UP000325579">
    <property type="component" value="Unassembled WGS sequence"/>
</dbReference>
<protein>
    <recommendedName>
        <fullName evidence="4">FAD-binding domain-containing protein</fullName>
    </recommendedName>
</protein>
<keyword evidence="2" id="KW-0274">FAD</keyword>
<organism evidence="5 6">
    <name type="scientific">Aspergillus pseudonomiae</name>
    <dbReference type="NCBI Taxonomy" id="1506151"/>
    <lineage>
        <taxon>Eukaryota</taxon>
        <taxon>Fungi</taxon>
        <taxon>Dikarya</taxon>
        <taxon>Ascomycota</taxon>
        <taxon>Pezizomycotina</taxon>
        <taxon>Eurotiomycetes</taxon>
        <taxon>Eurotiomycetidae</taxon>
        <taxon>Eurotiales</taxon>
        <taxon>Aspergillaceae</taxon>
        <taxon>Aspergillus</taxon>
        <taxon>Aspergillus subgen. Circumdati</taxon>
    </lineage>
</organism>
<evidence type="ECO:0000256" key="1">
    <source>
        <dbReference type="ARBA" id="ARBA00022630"/>
    </source>
</evidence>
<dbReference type="AlphaFoldDB" id="A0A5N7DHX5"/>
<dbReference type="Pfam" id="PF01494">
    <property type="entry name" value="FAD_binding_3"/>
    <property type="match status" value="1"/>
</dbReference>